<keyword evidence="4" id="KW-0812">Transmembrane</keyword>
<dbReference type="SUPFAM" id="SSF55383">
    <property type="entry name" value="Copper amine oxidase, domain N"/>
    <property type="match status" value="1"/>
</dbReference>
<name>A0A8J3GD52_9BACT</name>
<dbReference type="SMART" id="SM00646">
    <property type="entry name" value="Ami_3"/>
    <property type="match status" value="1"/>
</dbReference>
<evidence type="ECO:0000313" key="7">
    <source>
        <dbReference type="Proteomes" id="UP000642829"/>
    </source>
</evidence>
<evidence type="ECO:0000256" key="1">
    <source>
        <dbReference type="ARBA" id="ARBA00001561"/>
    </source>
</evidence>
<protein>
    <recommendedName>
        <fullName evidence="2">N-acetylmuramoyl-L-alanine amidase</fullName>
        <ecNumber evidence="2">3.5.1.28</ecNumber>
    </recommendedName>
</protein>
<dbReference type="InterPro" id="IPR050695">
    <property type="entry name" value="N-acetylmuramoyl_amidase_3"/>
</dbReference>
<dbReference type="InterPro" id="IPR036582">
    <property type="entry name" value="Mao_N_sf"/>
</dbReference>
<dbReference type="InterPro" id="IPR002508">
    <property type="entry name" value="MurNAc-LAA_cat"/>
</dbReference>
<evidence type="ECO:0000313" key="6">
    <source>
        <dbReference type="EMBL" id="GHC04127.1"/>
    </source>
</evidence>
<evidence type="ECO:0000256" key="2">
    <source>
        <dbReference type="ARBA" id="ARBA00011901"/>
    </source>
</evidence>
<dbReference type="Proteomes" id="UP000642829">
    <property type="component" value="Unassembled WGS sequence"/>
</dbReference>
<feature type="domain" description="MurNAc-LAA" evidence="5">
    <location>
        <begin position="196"/>
        <end position="327"/>
    </location>
</feature>
<dbReference type="Pfam" id="PF01520">
    <property type="entry name" value="Amidase_3"/>
    <property type="match status" value="1"/>
</dbReference>
<dbReference type="EMBL" id="BMXG01000012">
    <property type="protein sequence ID" value="GHC04127.1"/>
    <property type="molecule type" value="Genomic_DNA"/>
</dbReference>
<dbReference type="SUPFAM" id="SSF53187">
    <property type="entry name" value="Zn-dependent exopeptidases"/>
    <property type="match status" value="1"/>
</dbReference>
<evidence type="ECO:0000259" key="5">
    <source>
        <dbReference type="SMART" id="SM00646"/>
    </source>
</evidence>
<keyword evidence="4" id="KW-1133">Transmembrane helix</keyword>
<dbReference type="GO" id="GO:0030288">
    <property type="term" value="C:outer membrane-bounded periplasmic space"/>
    <property type="evidence" value="ECO:0007669"/>
    <property type="project" value="TreeGrafter"/>
</dbReference>
<evidence type="ECO:0000256" key="3">
    <source>
        <dbReference type="ARBA" id="ARBA00022801"/>
    </source>
</evidence>
<dbReference type="GO" id="GO:0009253">
    <property type="term" value="P:peptidoglycan catabolic process"/>
    <property type="evidence" value="ECO:0007669"/>
    <property type="project" value="InterPro"/>
</dbReference>
<reference evidence="6" key="1">
    <citation type="journal article" date="2014" name="Int. J. Syst. Evol. Microbiol.">
        <title>Complete genome sequence of Corynebacterium casei LMG S-19264T (=DSM 44701T), isolated from a smear-ripened cheese.</title>
        <authorList>
            <consortium name="US DOE Joint Genome Institute (JGI-PGF)"/>
            <person name="Walter F."/>
            <person name="Albersmeier A."/>
            <person name="Kalinowski J."/>
            <person name="Ruckert C."/>
        </authorList>
    </citation>
    <scope>NUCLEOTIDE SEQUENCE</scope>
    <source>
        <strain evidence="6">KCTC 12870</strain>
    </source>
</reference>
<comment type="caution">
    <text evidence="6">The sequence shown here is derived from an EMBL/GenBank/DDBJ whole genome shotgun (WGS) entry which is preliminary data.</text>
</comment>
<sequence length="341" mass="37501">MSLPVAQIICAARAISHRCLIAYLPILCVVLGMGTLGAVTINGQDYVSLPDVAKRFGMEHQWRVAQQQASITSRWSDLHFTLHQRDFTYNGQRVYLGAPVAMHQRVLHISEIDYNSLLKPLLFPHQFDPKPKLYHIVLDPGHGGKDSGAQNKSLKLQEKNLVMDLTLRVKSRLEKLGYKVTLTRSGDRFISLNDRSAIANKAHADLFVSLHFNAVDSSKVDGIETFVMTPAGHASTNASTADKRSYAGNRAEAWSALAGYHIQSSLIEKSGADDRGLKHARFAVLKDLQCPGVLVEGGFVSHPTEGRNIGSAAYREKLADGIVTGILNYQKALNRARGFDS</sequence>
<dbReference type="CDD" id="cd02696">
    <property type="entry name" value="MurNAc-LAA"/>
    <property type="match status" value="1"/>
</dbReference>
<dbReference type="PANTHER" id="PTHR30404">
    <property type="entry name" value="N-ACETYLMURAMOYL-L-ALANINE AMIDASE"/>
    <property type="match status" value="1"/>
</dbReference>
<dbReference type="PANTHER" id="PTHR30404:SF0">
    <property type="entry name" value="N-ACETYLMURAMOYL-L-ALANINE AMIDASE AMIC"/>
    <property type="match status" value="1"/>
</dbReference>
<evidence type="ECO:0000256" key="4">
    <source>
        <dbReference type="SAM" id="Phobius"/>
    </source>
</evidence>
<keyword evidence="4" id="KW-0472">Membrane</keyword>
<dbReference type="RefSeq" id="WP_189514856.1">
    <property type="nucleotide sequence ID" value="NZ_BMXG01000012.1"/>
</dbReference>
<keyword evidence="3" id="KW-0378">Hydrolase</keyword>
<feature type="transmembrane region" description="Helical" evidence="4">
    <location>
        <begin position="20"/>
        <end position="41"/>
    </location>
</feature>
<reference evidence="6" key="2">
    <citation type="submission" date="2020-09" db="EMBL/GenBank/DDBJ databases">
        <authorList>
            <person name="Sun Q."/>
            <person name="Kim S."/>
        </authorList>
    </citation>
    <scope>NUCLEOTIDE SEQUENCE</scope>
    <source>
        <strain evidence="6">KCTC 12870</strain>
    </source>
</reference>
<organism evidence="6 7">
    <name type="scientific">Cerasicoccus arenae</name>
    <dbReference type="NCBI Taxonomy" id="424488"/>
    <lineage>
        <taxon>Bacteria</taxon>
        <taxon>Pseudomonadati</taxon>
        <taxon>Verrucomicrobiota</taxon>
        <taxon>Opitutia</taxon>
        <taxon>Puniceicoccales</taxon>
        <taxon>Cerasicoccaceae</taxon>
        <taxon>Cerasicoccus</taxon>
    </lineage>
</organism>
<dbReference type="GO" id="GO:0008745">
    <property type="term" value="F:N-acetylmuramoyl-L-alanine amidase activity"/>
    <property type="evidence" value="ECO:0007669"/>
    <property type="project" value="UniProtKB-EC"/>
</dbReference>
<accession>A0A8J3GD52</accession>
<dbReference type="AlphaFoldDB" id="A0A8J3GD52"/>
<proteinExistence type="predicted"/>
<dbReference type="EC" id="3.5.1.28" evidence="2"/>
<dbReference type="Gene3D" id="3.40.630.40">
    <property type="entry name" value="Zn-dependent exopeptidases"/>
    <property type="match status" value="1"/>
</dbReference>
<keyword evidence="7" id="KW-1185">Reference proteome</keyword>
<gene>
    <name evidence="6" type="ORF">GCM10007047_20990</name>
</gene>
<comment type="catalytic activity">
    <reaction evidence="1">
        <text>Hydrolyzes the link between N-acetylmuramoyl residues and L-amino acid residues in certain cell-wall glycopeptides.</text>
        <dbReference type="EC" id="3.5.1.28"/>
    </reaction>
</comment>